<name>A0A0E4BWX7_9BRAD</name>
<dbReference type="EMBL" id="AP014685">
    <property type="protein sequence ID" value="BAR62013.1"/>
    <property type="molecule type" value="Genomic_DNA"/>
</dbReference>
<evidence type="ECO:0000313" key="1">
    <source>
        <dbReference type="EMBL" id="BAR62013.1"/>
    </source>
</evidence>
<dbReference type="AlphaFoldDB" id="A0A0E4BWX7"/>
<dbReference type="Proteomes" id="UP000063308">
    <property type="component" value="Chromosome"/>
</dbReference>
<sequence>MKIEAHVLEVQDKGDKLFLVGQGRAVSAAEWQPWMPIAVSVPMNDRNRKAFYVGRHFDLTITPR</sequence>
<evidence type="ECO:0000313" key="2">
    <source>
        <dbReference type="Proteomes" id="UP000063308"/>
    </source>
</evidence>
<proteinExistence type="predicted"/>
<organism evidence="1 2">
    <name type="scientific">Bradyrhizobium diazoefficiens</name>
    <dbReference type="NCBI Taxonomy" id="1355477"/>
    <lineage>
        <taxon>Bacteria</taxon>
        <taxon>Pseudomonadati</taxon>
        <taxon>Pseudomonadota</taxon>
        <taxon>Alphaproteobacteria</taxon>
        <taxon>Hyphomicrobiales</taxon>
        <taxon>Nitrobacteraceae</taxon>
        <taxon>Bradyrhizobium</taxon>
    </lineage>
</organism>
<protein>
    <submittedName>
        <fullName evidence="1">Uncharacterized protein</fullName>
    </submittedName>
</protein>
<gene>
    <name evidence="1" type="ORF">NK6_8869</name>
</gene>
<accession>A0A0E4BWX7</accession>
<reference evidence="1 2" key="1">
    <citation type="submission" date="2014-11" db="EMBL/GenBank/DDBJ databases">
        <title>Symbiosis island explosion on the genome of extra-slow-growing strains of soybean bradyrhizobia with massive insertion sequences.</title>
        <authorList>
            <person name="Iida T."/>
            <person name="Minamisawa K."/>
        </authorList>
    </citation>
    <scope>NUCLEOTIDE SEQUENCE [LARGE SCALE GENOMIC DNA]</scope>
    <source>
        <strain evidence="1 2">NK6</strain>
    </source>
</reference>